<evidence type="ECO:0000259" key="4">
    <source>
        <dbReference type="PROSITE" id="PS51186"/>
    </source>
</evidence>
<dbReference type="SUPFAM" id="SSF55729">
    <property type="entry name" value="Acyl-CoA N-acyltransferases (Nat)"/>
    <property type="match status" value="1"/>
</dbReference>
<dbReference type="GO" id="GO:0016747">
    <property type="term" value="F:acyltransferase activity, transferring groups other than amino-acyl groups"/>
    <property type="evidence" value="ECO:0007669"/>
    <property type="project" value="InterPro"/>
</dbReference>
<comment type="similarity">
    <text evidence="3">Belongs to the acetyltransferase family. RimJ subfamily.</text>
</comment>
<dbReference type="PANTHER" id="PTHR43792">
    <property type="entry name" value="GNAT FAMILY, PUTATIVE (AFU_ORTHOLOGUE AFUA_3G00765)-RELATED-RELATED"/>
    <property type="match status" value="1"/>
</dbReference>
<keyword evidence="6" id="KW-1185">Reference proteome</keyword>
<evidence type="ECO:0000256" key="2">
    <source>
        <dbReference type="ARBA" id="ARBA00023315"/>
    </source>
</evidence>
<comment type="caution">
    <text evidence="5">The sequence shown here is derived from an EMBL/GenBank/DDBJ whole genome shotgun (WGS) entry which is preliminary data.</text>
</comment>
<accession>A0A8J3CEM9</accession>
<name>A0A8J3CEM9_9PSEU</name>
<dbReference type="InterPro" id="IPR016181">
    <property type="entry name" value="Acyl_CoA_acyltransferase"/>
</dbReference>
<dbReference type="Gene3D" id="3.40.630.30">
    <property type="match status" value="1"/>
</dbReference>
<dbReference type="EMBL" id="BMMK01000010">
    <property type="protein sequence ID" value="GGM54355.1"/>
    <property type="molecule type" value="Genomic_DNA"/>
</dbReference>
<evidence type="ECO:0000313" key="5">
    <source>
        <dbReference type="EMBL" id="GGM54355.1"/>
    </source>
</evidence>
<gene>
    <name evidence="5" type="ORF">GCM10012275_26880</name>
</gene>
<feature type="domain" description="N-acetyltransferase" evidence="4">
    <location>
        <begin position="18"/>
        <end position="181"/>
    </location>
</feature>
<reference evidence="5" key="2">
    <citation type="submission" date="2020-09" db="EMBL/GenBank/DDBJ databases">
        <authorList>
            <person name="Sun Q."/>
            <person name="Zhou Y."/>
        </authorList>
    </citation>
    <scope>NUCLEOTIDE SEQUENCE</scope>
    <source>
        <strain evidence="5">CGMCC 4.5737</strain>
    </source>
</reference>
<evidence type="ECO:0000313" key="6">
    <source>
        <dbReference type="Proteomes" id="UP000637578"/>
    </source>
</evidence>
<keyword evidence="1" id="KW-0808">Transferase</keyword>
<organism evidence="5 6">
    <name type="scientific">Longimycelium tulufanense</name>
    <dbReference type="NCBI Taxonomy" id="907463"/>
    <lineage>
        <taxon>Bacteria</taxon>
        <taxon>Bacillati</taxon>
        <taxon>Actinomycetota</taxon>
        <taxon>Actinomycetes</taxon>
        <taxon>Pseudonocardiales</taxon>
        <taxon>Pseudonocardiaceae</taxon>
        <taxon>Longimycelium</taxon>
    </lineage>
</organism>
<dbReference type="AlphaFoldDB" id="A0A8J3CEM9"/>
<dbReference type="PROSITE" id="PS51186">
    <property type="entry name" value="GNAT"/>
    <property type="match status" value="1"/>
</dbReference>
<dbReference type="Pfam" id="PF13302">
    <property type="entry name" value="Acetyltransf_3"/>
    <property type="match status" value="1"/>
</dbReference>
<evidence type="ECO:0000256" key="3">
    <source>
        <dbReference type="ARBA" id="ARBA00038502"/>
    </source>
</evidence>
<reference evidence="5" key="1">
    <citation type="journal article" date="2014" name="Int. J. Syst. Evol. Microbiol.">
        <title>Complete genome sequence of Corynebacterium casei LMG S-19264T (=DSM 44701T), isolated from a smear-ripened cheese.</title>
        <authorList>
            <consortium name="US DOE Joint Genome Institute (JGI-PGF)"/>
            <person name="Walter F."/>
            <person name="Albersmeier A."/>
            <person name="Kalinowski J."/>
            <person name="Ruckert C."/>
        </authorList>
    </citation>
    <scope>NUCLEOTIDE SEQUENCE</scope>
    <source>
        <strain evidence="5">CGMCC 4.5737</strain>
    </source>
</reference>
<evidence type="ECO:0000256" key="1">
    <source>
        <dbReference type="ARBA" id="ARBA00022679"/>
    </source>
</evidence>
<dbReference type="PANTHER" id="PTHR43792:SF8">
    <property type="entry name" value="[RIBOSOMAL PROTEIN US5]-ALANINE N-ACETYLTRANSFERASE"/>
    <property type="match status" value="1"/>
</dbReference>
<protein>
    <submittedName>
        <fullName evidence="5">N-acetyltransferase</fullName>
    </submittedName>
</protein>
<keyword evidence="2" id="KW-0012">Acyltransferase</keyword>
<sequence>MDDDRFGLGAQGLNDGTIRIRHLVEGDAEAYAAASTDPAVVRFAHLPRRSYTPELVRQDIRTTIAEGLRTGQLAVLAIADADTDDFLGSIVLFELNWATRRGEVGFWLTPAARGRGVAGRALRLVLRWCFDRLGLTALAARTDAANEASRRVLERAGFRADGQGSTTAPSGDTVSALHYVRHA</sequence>
<dbReference type="Proteomes" id="UP000637578">
    <property type="component" value="Unassembled WGS sequence"/>
</dbReference>
<dbReference type="InterPro" id="IPR051531">
    <property type="entry name" value="N-acetyltransferase"/>
</dbReference>
<dbReference type="RefSeq" id="WP_189057480.1">
    <property type="nucleotide sequence ID" value="NZ_BMMK01000010.1"/>
</dbReference>
<proteinExistence type="inferred from homology"/>
<dbReference type="InterPro" id="IPR000182">
    <property type="entry name" value="GNAT_dom"/>
</dbReference>